<dbReference type="PROSITE" id="PS51671">
    <property type="entry name" value="ACT"/>
    <property type="match status" value="1"/>
</dbReference>
<dbReference type="InterPro" id="IPR036291">
    <property type="entry name" value="NAD(P)-bd_dom_sf"/>
</dbReference>
<evidence type="ECO:0000256" key="8">
    <source>
        <dbReference type="ARBA" id="ARBA00022857"/>
    </source>
</evidence>
<dbReference type="InterPro" id="IPR001342">
    <property type="entry name" value="HDH_cat"/>
</dbReference>
<dbReference type="SUPFAM" id="SSF51735">
    <property type="entry name" value="NAD(P)-binding Rossmann-fold domains"/>
    <property type="match status" value="1"/>
</dbReference>
<dbReference type="GO" id="GO:0009086">
    <property type="term" value="P:methionine biosynthetic process"/>
    <property type="evidence" value="ECO:0007669"/>
    <property type="project" value="UniProtKB-KW"/>
</dbReference>
<evidence type="ECO:0000313" key="12">
    <source>
        <dbReference type="EMBL" id="GAH96524.1"/>
    </source>
</evidence>
<dbReference type="InterPro" id="IPR002912">
    <property type="entry name" value="ACT_dom"/>
</dbReference>
<keyword evidence="8" id="KW-0521">NADP</keyword>
<dbReference type="InterPro" id="IPR005106">
    <property type="entry name" value="Asp/hSer_DH_NAD-bd"/>
</dbReference>
<evidence type="ECO:0000259" key="11">
    <source>
        <dbReference type="PROSITE" id="PS51671"/>
    </source>
</evidence>
<proteinExistence type="inferred from homology"/>
<dbReference type="Pfam" id="PF01842">
    <property type="entry name" value="ACT"/>
    <property type="match status" value="1"/>
</dbReference>
<organism evidence="12">
    <name type="scientific">marine sediment metagenome</name>
    <dbReference type="NCBI Taxonomy" id="412755"/>
    <lineage>
        <taxon>unclassified sequences</taxon>
        <taxon>metagenomes</taxon>
        <taxon>ecological metagenomes</taxon>
    </lineage>
</organism>
<gene>
    <name evidence="12" type="ORF">S06H3_01258</name>
</gene>
<keyword evidence="6" id="KW-0028">Amino-acid biosynthesis</keyword>
<dbReference type="SUPFAM" id="SSF55347">
    <property type="entry name" value="Glyceraldehyde-3-phosphate dehydrogenase-like, C-terminal domain"/>
    <property type="match status" value="1"/>
</dbReference>
<feature type="domain" description="ACT" evidence="11">
    <location>
        <begin position="339"/>
        <end position="418"/>
    </location>
</feature>
<comment type="caution">
    <text evidence="12">The sequence shown here is derived from an EMBL/GenBank/DDBJ whole genome shotgun (WGS) entry which is preliminary data.</text>
</comment>
<dbReference type="PROSITE" id="PS01042">
    <property type="entry name" value="HOMOSER_DHGENASE"/>
    <property type="match status" value="1"/>
</dbReference>
<dbReference type="Gene3D" id="3.30.70.260">
    <property type="match status" value="1"/>
</dbReference>
<dbReference type="PANTHER" id="PTHR43331:SF1">
    <property type="entry name" value="HOMOSERINE DEHYDROGENASE"/>
    <property type="match status" value="1"/>
</dbReference>
<dbReference type="AlphaFoldDB" id="X1L271"/>
<dbReference type="EMBL" id="BARV01000304">
    <property type="protein sequence ID" value="GAH96524.1"/>
    <property type="molecule type" value="Genomic_DNA"/>
</dbReference>
<dbReference type="UniPathway" id="UPA00050">
    <property type="reaction ID" value="UER00063"/>
</dbReference>
<dbReference type="InterPro" id="IPR045865">
    <property type="entry name" value="ACT-like_dom_sf"/>
</dbReference>
<dbReference type="PIRSF" id="PIRSF000098">
    <property type="entry name" value="Homoser_dehydrog"/>
    <property type="match status" value="1"/>
</dbReference>
<evidence type="ECO:0000256" key="7">
    <source>
        <dbReference type="ARBA" id="ARBA00022697"/>
    </source>
</evidence>
<dbReference type="CDD" id="cd04881">
    <property type="entry name" value="ACT_HSDH-Hom"/>
    <property type="match status" value="1"/>
</dbReference>
<dbReference type="UniPathway" id="UPA00051">
    <property type="reaction ID" value="UER00465"/>
</dbReference>
<evidence type="ECO:0000256" key="4">
    <source>
        <dbReference type="ARBA" id="ARBA00013213"/>
    </source>
</evidence>
<evidence type="ECO:0000256" key="2">
    <source>
        <dbReference type="ARBA" id="ARBA00005062"/>
    </source>
</evidence>
<dbReference type="GO" id="GO:0004412">
    <property type="term" value="F:homoserine dehydrogenase activity"/>
    <property type="evidence" value="ECO:0007669"/>
    <property type="project" value="UniProtKB-EC"/>
</dbReference>
<keyword evidence="9" id="KW-0560">Oxidoreductase</keyword>
<evidence type="ECO:0000256" key="10">
    <source>
        <dbReference type="ARBA" id="ARBA00023167"/>
    </source>
</evidence>
<comment type="similarity">
    <text evidence="3">Belongs to the homoserine dehydrogenase family.</text>
</comment>
<dbReference type="PANTHER" id="PTHR43331">
    <property type="entry name" value="HOMOSERINE DEHYDROGENASE"/>
    <property type="match status" value="1"/>
</dbReference>
<dbReference type="FunFam" id="3.30.70.260:FF:000030">
    <property type="entry name" value="Homoserine dehydrogenase"/>
    <property type="match status" value="1"/>
</dbReference>
<sequence length="418" mass="45504">GTVGSGVARVLRDKASSLAEQAGASVVLKKVLERDITKPRTLKLEPHMLANHIDEVTTDPKVDIVIEVIGGEHPAFEYIKQAITNGKHVVTANKEVIAKYGYELLSLAQKHNVDLRYEASVGSGIPLISPFQQDLAANDISAIYAILNGTTNYILTRMSQEGLDFSLALKQAQELGYAEANPANDIEGIDAAYKLAILSSLAFHTAVKPQDIYCEGVSRLQVSDFRYAKEFGYAIKLLAIAKRVDKAIELRVHPVFIPEDSQLAKVNGVYNAIQVEGDLAGKLVFYGQGAGALPASSAIIADVLTIARNICHGVTSYPKVELNQKLLVKPMTNIKTRYYFRLNVADRPGVLAQISKVLGDNSISISSVIQKESNPISQTAVIVIMTHPSEEKAVQKALGEIRRLTMVKEISNFIRVEG</sequence>
<dbReference type="GO" id="GO:0050661">
    <property type="term" value="F:NADP binding"/>
    <property type="evidence" value="ECO:0007669"/>
    <property type="project" value="InterPro"/>
</dbReference>
<dbReference type="NCBIfam" id="NF004976">
    <property type="entry name" value="PRK06349.1"/>
    <property type="match status" value="1"/>
</dbReference>
<evidence type="ECO:0000256" key="3">
    <source>
        <dbReference type="ARBA" id="ARBA00006753"/>
    </source>
</evidence>
<comment type="pathway">
    <text evidence="1">Amino-acid biosynthesis; L-threonine biosynthesis; L-threonine from L-aspartate: step 3/5.</text>
</comment>
<keyword evidence="10" id="KW-0486">Methionine biosynthesis</keyword>
<name>X1L271_9ZZZZ</name>
<dbReference type="Pfam" id="PF03447">
    <property type="entry name" value="NAD_binding_3"/>
    <property type="match status" value="1"/>
</dbReference>
<dbReference type="SUPFAM" id="SSF55021">
    <property type="entry name" value="ACT-like"/>
    <property type="match status" value="1"/>
</dbReference>
<dbReference type="Pfam" id="PF00742">
    <property type="entry name" value="Homoserine_dh"/>
    <property type="match status" value="1"/>
</dbReference>
<dbReference type="InterPro" id="IPR019811">
    <property type="entry name" value="HDH_CS"/>
</dbReference>
<evidence type="ECO:0000256" key="5">
    <source>
        <dbReference type="ARBA" id="ARBA00013376"/>
    </source>
</evidence>
<dbReference type="GO" id="GO:0009088">
    <property type="term" value="P:threonine biosynthetic process"/>
    <property type="evidence" value="ECO:0007669"/>
    <property type="project" value="UniProtKB-UniPathway"/>
</dbReference>
<protein>
    <recommendedName>
        <fullName evidence="5">Homoserine dehydrogenase</fullName>
        <ecNumber evidence="4">1.1.1.3</ecNumber>
    </recommendedName>
</protein>
<evidence type="ECO:0000256" key="6">
    <source>
        <dbReference type="ARBA" id="ARBA00022605"/>
    </source>
</evidence>
<dbReference type="EC" id="1.1.1.3" evidence="4"/>
<dbReference type="Gene3D" id="3.30.360.10">
    <property type="entry name" value="Dihydrodipicolinate Reductase, domain 2"/>
    <property type="match status" value="1"/>
</dbReference>
<reference evidence="12" key="1">
    <citation type="journal article" date="2014" name="Front. Microbiol.">
        <title>High frequency of phylogenetically diverse reductive dehalogenase-homologous genes in deep subseafloor sedimentary metagenomes.</title>
        <authorList>
            <person name="Kawai M."/>
            <person name="Futagami T."/>
            <person name="Toyoda A."/>
            <person name="Takaki Y."/>
            <person name="Nishi S."/>
            <person name="Hori S."/>
            <person name="Arai W."/>
            <person name="Tsubouchi T."/>
            <person name="Morono Y."/>
            <person name="Uchiyama I."/>
            <person name="Ito T."/>
            <person name="Fujiyama A."/>
            <person name="Inagaki F."/>
            <person name="Takami H."/>
        </authorList>
    </citation>
    <scope>NUCLEOTIDE SEQUENCE</scope>
    <source>
        <strain evidence="12">Expedition CK06-06</strain>
    </source>
</reference>
<dbReference type="Gene3D" id="3.40.50.720">
    <property type="entry name" value="NAD(P)-binding Rossmann-like Domain"/>
    <property type="match status" value="1"/>
</dbReference>
<keyword evidence="7" id="KW-0791">Threonine biosynthesis</keyword>
<feature type="non-terminal residue" evidence="12">
    <location>
        <position position="1"/>
    </location>
</feature>
<evidence type="ECO:0000256" key="1">
    <source>
        <dbReference type="ARBA" id="ARBA00005056"/>
    </source>
</evidence>
<dbReference type="InterPro" id="IPR016204">
    <property type="entry name" value="HDH"/>
</dbReference>
<accession>X1L271</accession>
<dbReference type="FunFam" id="3.30.360.10:FF:000005">
    <property type="entry name" value="Homoserine dehydrogenase"/>
    <property type="match status" value="1"/>
</dbReference>
<comment type="pathway">
    <text evidence="2">Amino-acid biosynthesis; L-methionine biosynthesis via de novo pathway; L-homoserine from L-aspartate: step 3/3.</text>
</comment>
<evidence type="ECO:0000256" key="9">
    <source>
        <dbReference type="ARBA" id="ARBA00023002"/>
    </source>
</evidence>